<organism evidence="1 2">
    <name type="scientific">Toxocara canis</name>
    <name type="common">Canine roundworm</name>
    <dbReference type="NCBI Taxonomy" id="6265"/>
    <lineage>
        <taxon>Eukaryota</taxon>
        <taxon>Metazoa</taxon>
        <taxon>Ecdysozoa</taxon>
        <taxon>Nematoda</taxon>
        <taxon>Chromadorea</taxon>
        <taxon>Rhabditida</taxon>
        <taxon>Spirurina</taxon>
        <taxon>Ascaridomorpha</taxon>
        <taxon>Ascaridoidea</taxon>
        <taxon>Toxocaridae</taxon>
        <taxon>Toxocara</taxon>
    </lineage>
</organism>
<reference evidence="1 2" key="1">
    <citation type="submission" date="2014-11" db="EMBL/GenBank/DDBJ databases">
        <title>Genetic blueprint of the zoonotic pathogen Toxocara canis.</title>
        <authorList>
            <person name="Zhu X.-Q."/>
            <person name="Korhonen P.K."/>
            <person name="Cai H."/>
            <person name="Young N.D."/>
            <person name="Nejsum P."/>
            <person name="von Samson-Himmelstjerna G."/>
            <person name="Boag P.R."/>
            <person name="Tan P."/>
            <person name="Li Q."/>
            <person name="Min J."/>
            <person name="Yang Y."/>
            <person name="Wang X."/>
            <person name="Fang X."/>
            <person name="Hall R.S."/>
            <person name="Hofmann A."/>
            <person name="Sternberg P.W."/>
            <person name="Jex A.R."/>
            <person name="Gasser R.B."/>
        </authorList>
    </citation>
    <scope>NUCLEOTIDE SEQUENCE [LARGE SCALE GENOMIC DNA]</scope>
    <source>
        <strain evidence="1">PN_DK_2014</strain>
    </source>
</reference>
<dbReference type="AlphaFoldDB" id="A0A0B2UZG9"/>
<dbReference type="EMBL" id="JPKZ01002490">
    <property type="protein sequence ID" value="KHN76446.1"/>
    <property type="molecule type" value="Genomic_DNA"/>
</dbReference>
<comment type="caution">
    <text evidence="1">The sequence shown here is derived from an EMBL/GenBank/DDBJ whole genome shotgun (WGS) entry which is preliminary data.</text>
</comment>
<feature type="non-terminal residue" evidence="1">
    <location>
        <position position="1"/>
    </location>
</feature>
<name>A0A0B2UZG9_TOXCA</name>
<keyword evidence="2" id="KW-1185">Reference proteome</keyword>
<proteinExistence type="predicted"/>
<evidence type="ECO:0000313" key="1">
    <source>
        <dbReference type="EMBL" id="KHN76446.1"/>
    </source>
</evidence>
<accession>A0A0B2UZG9</accession>
<sequence>SLSALGRAKWSLTRHAIKKKLHLIEYDHHFDRLFDQSVHHEALRGESVIHLNAKLPTTVCLKVYRPMDAMVCATSNDPFLFFFRAVQRIDKLPKIAYRRRTGRRGKERGRIEWRYFMWREAQIRCRMATGCTCATRFPVLHVSRTNA</sequence>
<protein>
    <submittedName>
        <fullName evidence="1">Uncharacterized protein</fullName>
    </submittedName>
</protein>
<gene>
    <name evidence="1" type="ORF">Tcan_10988</name>
</gene>
<dbReference type="Proteomes" id="UP000031036">
    <property type="component" value="Unassembled WGS sequence"/>
</dbReference>
<evidence type="ECO:0000313" key="2">
    <source>
        <dbReference type="Proteomes" id="UP000031036"/>
    </source>
</evidence>